<dbReference type="Pfam" id="PF20250">
    <property type="entry name" value="FapA_N"/>
    <property type="match status" value="1"/>
</dbReference>
<proteinExistence type="predicted"/>
<sequence length="460" mass="50342">MMDGPKVELKVDSDKLNAFIVINNPDISENEIRFVLESGGIKFGILDSKIKEIVKKVIVKEPLLIAQGVPPVNGEDAKILYNLEEGSDERRPIVLDDGSVDYKDVKSFRIVKENEIMAVKVPATKGKDGEDIFGNVIPSKDGKDLKLVAGKNAKVSDDGLQILSTKNGIPLIHDNVLEVSELLEIKGNIDYSIGNVDFPGDVEIRGNVTPTFYVRATGNIKIKGVIEGATVTSDSNVECLGVKGRGKGLLSAKGNVKAKFLENAHVECDGELYIEGSIVNSTVRAGKKIEVTDGVGQIVGSNVISGLTVIAKEIGSEMAISTHIEVGIDPKTRDRITELSSKIYIQKQNLEKIATFIKLLEDLKKKNNGILSPDKEQNYERAKKTRFEIYKSLSEMIEEVKALQTNLETYAQDSRVIALSKIYPSVEIIIGGKRILIDKMLGPSIIKLVKEEIDVLPYLG</sequence>
<accession>A0A7V3REX2</accession>
<dbReference type="InterPro" id="IPR005646">
    <property type="entry name" value="FapA"/>
</dbReference>
<evidence type="ECO:0000313" key="2">
    <source>
        <dbReference type="EMBL" id="HGE75365.1"/>
    </source>
</evidence>
<reference evidence="2" key="1">
    <citation type="journal article" date="2020" name="mSystems">
        <title>Genome- and Community-Level Interaction Insights into Carbon Utilization and Element Cycling Functions of Hydrothermarchaeota in Hydrothermal Sediment.</title>
        <authorList>
            <person name="Zhou Z."/>
            <person name="Liu Y."/>
            <person name="Xu W."/>
            <person name="Pan J."/>
            <person name="Luo Z.H."/>
            <person name="Li M."/>
        </authorList>
    </citation>
    <scope>NUCLEOTIDE SEQUENCE [LARGE SCALE GENOMIC DNA]</scope>
    <source>
        <strain evidence="2">SpSt-966</strain>
    </source>
</reference>
<dbReference type="PANTHER" id="PTHR38032:SF1">
    <property type="entry name" value="RNA-BINDING PROTEIN KHPB N-TERMINAL DOMAIN-CONTAINING PROTEIN"/>
    <property type="match status" value="1"/>
</dbReference>
<dbReference type="PANTHER" id="PTHR38032">
    <property type="entry name" value="POLYMERASE-RELATED"/>
    <property type="match status" value="1"/>
</dbReference>
<dbReference type="AlphaFoldDB" id="A0A7V3REX2"/>
<dbReference type="InterPro" id="IPR046866">
    <property type="entry name" value="FapA_N"/>
</dbReference>
<protein>
    <submittedName>
        <fullName evidence="2">DUF342 domain-containing protein</fullName>
    </submittedName>
</protein>
<evidence type="ECO:0000259" key="1">
    <source>
        <dbReference type="Pfam" id="PF20250"/>
    </source>
</evidence>
<dbReference type="InterPro" id="IPR046865">
    <property type="entry name" value="FapA_b_solenoid"/>
</dbReference>
<feature type="domain" description="Flagellar Assembly Protein A N-terminal region" evidence="1">
    <location>
        <begin position="7"/>
        <end position="175"/>
    </location>
</feature>
<dbReference type="EMBL" id="DTPE01000181">
    <property type="protein sequence ID" value="HGE75365.1"/>
    <property type="molecule type" value="Genomic_DNA"/>
</dbReference>
<organism evidence="2">
    <name type="scientific">Mesoaciditoga lauensis</name>
    <dbReference type="NCBI Taxonomy" id="1495039"/>
    <lineage>
        <taxon>Bacteria</taxon>
        <taxon>Thermotogati</taxon>
        <taxon>Thermotogota</taxon>
        <taxon>Thermotogae</taxon>
        <taxon>Mesoaciditogales</taxon>
        <taxon>Mesoaciditogaceae</taxon>
        <taxon>Mesoaciditoga</taxon>
    </lineage>
</organism>
<dbReference type="Pfam" id="PF03961">
    <property type="entry name" value="FapA"/>
    <property type="match status" value="1"/>
</dbReference>
<comment type="caution">
    <text evidence="2">The sequence shown here is derived from an EMBL/GenBank/DDBJ whole genome shotgun (WGS) entry which is preliminary data.</text>
</comment>
<name>A0A7V3REX2_9BACT</name>
<gene>
    <name evidence="2" type="ORF">ENX73_04490</name>
</gene>